<feature type="binding site" evidence="9">
    <location>
        <position position="99"/>
    </location>
    <ligand>
        <name>Fe(2+)</name>
        <dbReference type="ChEBI" id="CHEBI:29033"/>
    </ligand>
</feature>
<dbReference type="InterPro" id="IPR004313">
    <property type="entry name" value="ARD"/>
</dbReference>
<dbReference type="EMBL" id="AAOH01000012">
    <property type="protein sequence ID" value="EAR26548.1"/>
    <property type="molecule type" value="Genomic_DNA"/>
</dbReference>
<dbReference type="GO" id="GO:0016151">
    <property type="term" value="F:nickel cation binding"/>
    <property type="evidence" value="ECO:0007669"/>
    <property type="project" value="UniProtKB-UniRule"/>
</dbReference>
<evidence type="ECO:0000256" key="8">
    <source>
        <dbReference type="ARBA" id="ARBA00023167"/>
    </source>
</evidence>
<feature type="binding site" evidence="9">
    <location>
        <position position="97"/>
    </location>
    <ligand>
        <name>Ni(2+)</name>
        <dbReference type="ChEBI" id="CHEBI:49786"/>
    </ligand>
</feature>
<dbReference type="SUPFAM" id="SSF51182">
    <property type="entry name" value="RmlC-like cupins"/>
    <property type="match status" value="1"/>
</dbReference>
<comment type="function">
    <text evidence="9">Catalyzes 2 different reactions between oxygene and the acireductone 1,2-dihydroxy-3-keto-5-methylthiopentene (DHK-MTPene) depending upon the metal bound in the active site. Fe-containing acireductone dioxygenase (Fe-ARD) produces formate and 2-keto-4-methylthiobutyrate (KMTB), the alpha-ketoacid precursor of methionine in the methionine recycle pathway. Ni-containing acireductone dioxygenase (Ni-ARD) produces methylthiopropionate, carbon monoxide and formate, and does not lie on the methionine recycle pathway.</text>
</comment>
<evidence type="ECO:0000256" key="9">
    <source>
        <dbReference type="HAMAP-Rule" id="MF_01682"/>
    </source>
</evidence>
<evidence type="ECO:0000256" key="2">
    <source>
        <dbReference type="ARBA" id="ARBA00022596"/>
    </source>
</evidence>
<evidence type="ECO:0000313" key="10">
    <source>
        <dbReference type="EMBL" id="EAR26548.1"/>
    </source>
</evidence>
<dbReference type="GO" id="GO:0010308">
    <property type="term" value="F:acireductone dioxygenase (Ni2+-requiring) activity"/>
    <property type="evidence" value="ECO:0007669"/>
    <property type="project" value="UniProtKB-UniRule"/>
</dbReference>
<evidence type="ECO:0000256" key="6">
    <source>
        <dbReference type="ARBA" id="ARBA00023002"/>
    </source>
</evidence>
<dbReference type="STRING" id="87626.PTD2_09384"/>
<comment type="cofactor">
    <cofactor evidence="9">
        <name>Ni(2+)</name>
        <dbReference type="ChEBI" id="CHEBI:49786"/>
    </cofactor>
    <text evidence="9">Binds 1 nickel ion per monomer.</text>
</comment>
<feature type="binding site" evidence="9">
    <location>
        <position position="141"/>
    </location>
    <ligand>
        <name>Fe(2+)</name>
        <dbReference type="ChEBI" id="CHEBI:29033"/>
    </ligand>
</feature>
<comment type="cofactor">
    <cofactor evidence="9">
        <name>Fe(2+)</name>
        <dbReference type="ChEBI" id="CHEBI:29033"/>
    </cofactor>
    <text evidence="9">Binds 1 Fe(2+) cation per monomer.</text>
</comment>
<feature type="site" description="May play a role in transmitting local conformational changes" evidence="9">
    <location>
        <position position="102"/>
    </location>
</feature>
<gene>
    <name evidence="9" type="primary">mtnD</name>
    <name evidence="10" type="ORF">PTD2_09384</name>
</gene>
<dbReference type="eggNOG" id="COG1791">
    <property type="taxonomic scope" value="Bacteria"/>
</dbReference>
<feature type="site" description="May play a role in metal incorporation in vivo" evidence="9">
    <location>
        <position position="96"/>
    </location>
</feature>
<feature type="binding site" evidence="9">
    <location>
        <position position="97"/>
    </location>
    <ligand>
        <name>Fe(2+)</name>
        <dbReference type="ChEBI" id="CHEBI:29033"/>
    </ligand>
</feature>
<keyword evidence="4 9" id="KW-0479">Metal-binding</keyword>
<dbReference type="Proteomes" id="UP000006201">
    <property type="component" value="Unassembled WGS sequence"/>
</dbReference>
<dbReference type="OrthoDB" id="9795636at2"/>
<comment type="caution">
    <text evidence="10">The sequence shown here is derived from an EMBL/GenBank/DDBJ whole genome shotgun (WGS) entry which is preliminary data.</text>
</comment>
<dbReference type="InterPro" id="IPR023956">
    <property type="entry name" value="ARD_bac"/>
</dbReference>
<dbReference type="CDD" id="cd02232">
    <property type="entry name" value="cupin_ARD"/>
    <property type="match status" value="1"/>
</dbReference>
<accession>A4CFB0</accession>
<keyword evidence="8 9" id="KW-0486">Methionine biosynthesis</keyword>
<dbReference type="GO" id="GO:0010309">
    <property type="term" value="F:acireductone dioxygenase [iron(II)-requiring] activity"/>
    <property type="evidence" value="ECO:0007669"/>
    <property type="project" value="UniProtKB-UniRule"/>
</dbReference>
<keyword evidence="3 9" id="KW-0028">Amino-acid biosynthesis</keyword>
<feature type="binding site" evidence="9">
    <location>
        <position position="99"/>
    </location>
    <ligand>
        <name>Ni(2+)</name>
        <dbReference type="ChEBI" id="CHEBI:49786"/>
    </ligand>
</feature>
<dbReference type="InterPro" id="IPR011051">
    <property type="entry name" value="RmlC_Cupin_sf"/>
</dbReference>
<dbReference type="PANTHER" id="PTHR23418">
    <property type="entry name" value="ACIREDUCTONE DIOXYGENASE"/>
    <property type="match status" value="1"/>
</dbReference>
<dbReference type="EC" id="1.13.11.53" evidence="9"/>
<dbReference type="UniPathway" id="UPA00904">
    <property type="reaction ID" value="UER00878"/>
</dbReference>
<keyword evidence="2 9" id="KW-0533">Nickel</keyword>
<dbReference type="InterPro" id="IPR014710">
    <property type="entry name" value="RmlC-like_jellyroll"/>
</dbReference>
<dbReference type="GO" id="GO:0019284">
    <property type="term" value="P:L-methionine salvage from S-adenosylmethionine"/>
    <property type="evidence" value="ECO:0007669"/>
    <property type="project" value="InterPro"/>
</dbReference>
<name>A4CFB0_9GAMM</name>
<organism evidence="10 11">
    <name type="scientific">Pseudoalteromonas tunicata D2</name>
    <dbReference type="NCBI Taxonomy" id="87626"/>
    <lineage>
        <taxon>Bacteria</taxon>
        <taxon>Pseudomonadati</taxon>
        <taxon>Pseudomonadota</taxon>
        <taxon>Gammaproteobacteria</taxon>
        <taxon>Alteromonadales</taxon>
        <taxon>Pseudoalteromonadaceae</taxon>
        <taxon>Pseudoalteromonas</taxon>
    </lineage>
</organism>
<dbReference type="RefSeq" id="WP_009839251.1">
    <property type="nucleotide sequence ID" value="NZ_AAOH01000012.1"/>
</dbReference>
<proteinExistence type="inferred from homology"/>
<dbReference type="AlphaFoldDB" id="A4CFB0"/>
<comment type="subunit">
    <text evidence="9">Monomer.</text>
</comment>
<comment type="similarity">
    <text evidence="9">Belongs to the acireductone dioxygenase (ARD) family.</text>
</comment>
<feature type="binding site" evidence="9">
    <location>
        <position position="141"/>
    </location>
    <ligand>
        <name>Ni(2+)</name>
        <dbReference type="ChEBI" id="CHEBI:49786"/>
    </ligand>
</feature>
<dbReference type="HAMAP" id="MF_01682">
    <property type="entry name" value="Salvage_MtnD"/>
    <property type="match status" value="1"/>
</dbReference>
<feature type="site" description="Important to generate the dianion" evidence="9">
    <location>
        <position position="105"/>
    </location>
</feature>
<sequence length="180" mass="20610">MSQLSIYHLTDKHTPVYKTDVHHEITVQLEKIAVRFERWQASSLINEQTSNEEILTAYQHDIQRLKNESGYCAVDVISLTKGNPNAAQLREKFLFEHTHSEDEVRFFVAGQGLFCLHIHDKVYQVLCQLGDLISVPANTPHWFDMGSDPEFTAIRLFNNEAGWVAQATQSPIAKEFPLLD</sequence>
<dbReference type="Pfam" id="PF03079">
    <property type="entry name" value="ARD"/>
    <property type="match status" value="1"/>
</dbReference>
<dbReference type="HOGENOM" id="CLU_125400_0_0_6"/>
<evidence type="ECO:0000256" key="5">
    <source>
        <dbReference type="ARBA" id="ARBA00022964"/>
    </source>
</evidence>
<feature type="binding site" evidence="9">
    <location>
        <position position="103"/>
    </location>
    <ligand>
        <name>Fe(2+)</name>
        <dbReference type="ChEBI" id="CHEBI:29033"/>
    </ligand>
</feature>
<evidence type="ECO:0000256" key="7">
    <source>
        <dbReference type="ARBA" id="ARBA00023004"/>
    </source>
</evidence>
<evidence type="ECO:0000313" key="11">
    <source>
        <dbReference type="Proteomes" id="UP000006201"/>
    </source>
</evidence>
<dbReference type="EC" id="1.13.11.54" evidence="9"/>
<dbReference type="Gene3D" id="2.60.120.10">
    <property type="entry name" value="Jelly Rolls"/>
    <property type="match status" value="1"/>
</dbReference>
<feature type="binding site" evidence="9">
    <location>
        <position position="103"/>
    </location>
    <ligand>
        <name>Ni(2+)</name>
        <dbReference type="ChEBI" id="CHEBI:49786"/>
    </ligand>
</feature>
<keyword evidence="7 9" id="KW-0408">Iron</keyword>
<comment type="catalytic activity">
    <reaction evidence="1 9">
        <text>1,2-dihydroxy-5-(methylsulfanyl)pent-1-en-3-one + O2 = 4-methylsulfanyl-2-oxobutanoate + formate + 2 H(+)</text>
        <dbReference type="Rhea" id="RHEA:24504"/>
        <dbReference type="ChEBI" id="CHEBI:15378"/>
        <dbReference type="ChEBI" id="CHEBI:15379"/>
        <dbReference type="ChEBI" id="CHEBI:15740"/>
        <dbReference type="ChEBI" id="CHEBI:16723"/>
        <dbReference type="ChEBI" id="CHEBI:49252"/>
        <dbReference type="EC" id="1.13.11.54"/>
    </reaction>
</comment>
<keyword evidence="5 9" id="KW-0223">Dioxygenase</keyword>
<dbReference type="PANTHER" id="PTHR23418:SF0">
    <property type="entry name" value="ACIREDUCTONE DIOXYGENASE"/>
    <property type="match status" value="1"/>
</dbReference>
<protein>
    <recommendedName>
        <fullName evidence="9">Acireductone dioxygenase</fullName>
    </recommendedName>
    <alternativeName>
        <fullName evidence="9">1,2-dihydroxy-3-keto-5-methylthiopentene dioxygenase</fullName>
        <shortName evidence="9">DHK-MTPene dioxygenase</shortName>
    </alternativeName>
    <alternativeName>
        <fullName evidence="9">Acireductone dioxygenase (Fe(2+)-requiring)</fullName>
        <shortName evidence="9">ARD'</shortName>
        <shortName evidence="9">Fe-ARD</shortName>
        <ecNumber evidence="9">1.13.11.54</ecNumber>
    </alternativeName>
    <alternativeName>
        <fullName evidence="9">Acireductone dioxygenase (Ni(2+)-requiring)</fullName>
        <shortName evidence="9">ARD</shortName>
        <shortName evidence="9">Ni-ARD</shortName>
        <ecNumber evidence="9">1.13.11.53</ecNumber>
    </alternativeName>
</protein>
<evidence type="ECO:0000256" key="1">
    <source>
        <dbReference type="ARBA" id="ARBA00000428"/>
    </source>
</evidence>
<evidence type="ECO:0000256" key="3">
    <source>
        <dbReference type="ARBA" id="ARBA00022605"/>
    </source>
</evidence>
<reference evidence="10 11" key="1">
    <citation type="submission" date="2006-02" db="EMBL/GenBank/DDBJ databases">
        <authorList>
            <person name="Moran M.A."/>
            <person name="Kjelleberg S."/>
            <person name="Egan S."/>
            <person name="Saunders N."/>
            <person name="Thomas T."/>
            <person name="Ferriera S."/>
            <person name="Johnson J."/>
            <person name="Kravitz S."/>
            <person name="Halpern A."/>
            <person name="Remington K."/>
            <person name="Beeson K."/>
            <person name="Tran B."/>
            <person name="Rogers Y.-H."/>
            <person name="Friedman R."/>
            <person name="Venter J.C."/>
        </authorList>
    </citation>
    <scope>NUCLEOTIDE SEQUENCE [LARGE SCALE GENOMIC DNA]</scope>
    <source>
        <strain evidence="10 11">D2</strain>
    </source>
</reference>
<keyword evidence="6 9" id="KW-0560">Oxidoreductase</keyword>
<dbReference type="GO" id="GO:0005506">
    <property type="term" value="F:iron ion binding"/>
    <property type="evidence" value="ECO:0007669"/>
    <property type="project" value="UniProtKB-UniRule"/>
</dbReference>
<dbReference type="GO" id="GO:0019509">
    <property type="term" value="P:L-methionine salvage from methylthioadenosine"/>
    <property type="evidence" value="ECO:0007669"/>
    <property type="project" value="UniProtKB-UniRule"/>
</dbReference>
<comment type="catalytic activity">
    <reaction evidence="9">
        <text>1,2-dihydroxy-5-(methylsulfanyl)pent-1-en-3-one + O2 = 3-(methylsulfanyl)propanoate + CO + formate + 2 H(+)</text>
        <dbReference type="Rhea" id="RHEA:14161"/>
        <dbReference type="ChEBI" id="CHEBI:15378"/>
        <dbReference type="ChEBI" id="CHEBI:15379"/>
        <dbReference type="ChEBI" id="CHEBI:15740"/>
        <dbReference type="ChEBI" id="CHEBI:17245"/>
        <dbReference type="ChEBI" id="CHEBI:49016"/>
        <dbReference type="ChEBI" id="CHEBI:49252"/>
        <dbReference type="EC" id="1.13.11.53"/>
    </reaction>
</comment>
<comment type="pathway">
    <text evidence="9">Amino-acid biosynthesis; L-methionine biosynthesis via salvage pathway; L-methionine from S-methyl-5-thio-alpha-D-ribose 1-phosphate: step 5/6.</text>
</comment>
<keyword evidence="11" id="KW-1185">Reference proteome</keyword>
<evidence type="ECO:0000256" key="4">
    <source>
        <dbReference type="ARBA" id="ARBA00022723"/>
    </source>
</evidence>